<dbReference type="GO" id="GO:0016740">
    <property type="term" value="F:transferase activity"/>
    <property type="evidence" value="ECO:0007669"/>
    <property type="project" value="UniProtKB-KW"/>
</dbReference>
<dbReference type="STRING" id="1329250.WOSG25_040950"/>
<keyword evidence="1" id="KW-0808">Transferase</keyword>
<evidence type="ECO:0000313" key="1">
    <source>
        <dbReference type="EMBL" id="GAK30655.1"/>
    </source>
</evidence>
<sequence length="70" mass="8604">MTFSQQNQRVLCNQINYYLCREDLYYHLRKNEALKHGLLIKNGKREVYYLGQNIYRFKGPSFDFNYEIPF</sequence>
<dbReference type="EMBL" id="DF820487">
    <property type="protein sequence ID" value="GAK30655.1"/>
    <property type="molecule type" value="Genomic_DNA"/>
</dbReference>
<reference evidence="2" key="1">
    <citation type="journal article" date="2014" name="Genome Announc.">
        <title>Draft genome sequence of Weissella oryzae SG25T, isolated from fermented rice grains.</title>
        <authorList>
            <person name="Tanizawa Y."/>
            <person name="Fujisawa T."/>
            <person name="Mochizuki T."/>
            <person name="Kaminuma E."/>
            <person name="Suzuki Y."/>
            <person name="Nakamura Y."/>
            <person name="Tohno M."/>
        </authorList>
    </citation>
    <scope>NUCLEOTIDE SEQUENCE [LARGE SCALE GENOMIC DNA]</scope>
    <source>
        <strain evidence="2">DSM 25784 / JCM 18191 / LMG 30913 / SG25</strain>
    </source>
</reference>
<gene>
    <name evidence="1" type="primary">miaB</name>
    <name evidence="1" type="ORF">WOSG25_040950</name>
</gene>
<dbReference type="Proteomes" id="UP000030643">
    <property type="component" value="Unassembled WGS sequence"/>
</dbReference>
<dbReference type="AlphaFoldDB" id="A0A069CS63"/>
<accession>A0A069CS63</accession>
<protein>
    <submittedName>
        <fullName evidence="1">(Dimethylallyl)adenosine tRNA methylthiotransferase MiaB</fullName>
    </submittedName>
</protein>
<keyword evidence="2" id="KW-1185">Reference proteome</keyword>
<evidence type="ECO:0000313" key="2">
    <source>
        <dbReference type="Proteomes" id="UP000030643"/>
    </source>
</evidence>
<name>A0A069CS63_WEIOS</name>
<proteinExistence type="predicted"/>
<organism evidence="1 2">
    <name type="scientific">Weissella oryzae (strain DSM 25784 / JCM 18191 / LMG 30913 / SG25)</name>
    <dbReference type="NCBI Taxonomy" id="1329250"/>
    <lineage>
        <taxon>Bacteria</taxon>
        <taxon>Bacillati</taxon>
        <taxon>Bacillota</taxon>
        <taxon>Bacilli</taxon>
        <taxon>Lactobacillales</taxon>
        <taxon>Lactobacillaceae</taxon>
        <taxon>Weissella</taxon>
    </lineage>
</organism>